<dbReference type="EMBL" id="AMFJ01000088">
    <property type="protein sequence ID" value="EKE29840.1"/>
    <property type="molecule type" value="Genomic_DNA"/>
</dbReference>
<gene>
    <name evidence="2" type="ORF">ACD_2C00088G0005</name>
</gene>
<comment type="caution">
    <text evidence="2">The sequence shown here is derived from an EMBL/GenBank/DDBJ whole genome shotgun (WGS) entry which is preliminary data.</text>
</comment>
<feature type="transmembrane region" description="Helical" evidence="1">
    <location>
        <begin position="102"/>
        <end position="129"/>
    </location>
</feature>
<keyword evidence="1" id="KW-0812">Transmembrane</keyword>
<keyword evidence="1" id="KW-1133">Transmembrane helix</keyword>
<proteinExistence type="predicted"/>
<feature type="transmembrane region" description="Helical" evidence="1">
    <location>
        <begin position="21"/>
        <end position="44"/>
    </location>
</feature>
<accession>K2H1W5</accession>
<sequence length="260" mass="32210">MLKDYFLLFSANMKIVLEYKLSFVIQAITMIISNTSFFIIWYFIFDKFWTFGWFWFRDYMILLNSVLMSFSIVHILFWWYSWISRWSTNWSLDNFLLMPRSVLFKILASWLPNSIFWDLLNALILPFLIPDFWIWDFLLLFYLSFIWWIIYISFIVTAESLSFYLWSSKELSRALHELILWPPNYPQKIFEWTIFKLLFVTIIPVYYVFYLPFNLIENFEWKWFAILHIAAVVFVLIWYLTFKNWLKRYESWNLINSNIN</sequence>
<evidence type="ECO:0000313" key="2">
    <source>
        <dbReference type="EMBL" id="EKE29840.1"/>
    </source>
</evidence>
<evidence type="ECO:0000256" key="1">
    <source>
        <dbReference type="SAM" id="Phobius"/>
    </source>
</evidence>
<feature type="transmembrane region" description="Helical" evidence="1">
    <location>
        <begin position="189"/>
        <end position="209"/>
    </location>
</feature>
<protein>
    <recommendedName>
        <fullName evidence="3">ABC transporter permease protein</fullName>
    </recommendedName>
</protein>
<organism evidence="2">
    <name type="scientific">uncultured bacterium</name>
    <name type="common">gcode 4</name>
    <dbReference type="NCBI Taxonomy" id="1234023"/>
    <lineage>
        <taxon>Bacteria</taxon>
        <taxon>environmental samples</taxon>
    </lineage>
</organism>
<dbReference type="AlphaFoldDB" id="K2H1W5"/>
<name>K2H1W5_9BACT</name>
<feature type="transmembrane region" description="Helical" evidence="1">
    <location>
        <begin position="141"/>
        <end position="166"/>
    </location>
</feature>
<feature type="transmembrane region" description="Helical" evidence="1">
    <location>
        <begin position="221"/>
        <end position="242"/>
    </location>
</feature>
<evidence type="ECO:0008006" key="3">
    <source>
        <dbReference type="Google" id="ProtNLM"/>
    </source>
</evidence>
<keyword evidence="1" id="KW-0472">Membrane</keyword>
<dbReference type="PANTHER" id="PTHR36833">
    <property type="entry name" value="SLR0610 PROTEIN-RELATED"/>
    <property type="match status" value="1"/>
</dbReference>
<reference evidence="2" key="1">
    <citation type="journal article" date="2012" name="Science">
        <title>Fermentation, hydrogen, and sulfur metabolism in multiple uncultivated bacterial phyla.</title>
        <authorList>
            <person name="Wrighton K.C."/>
            <person name="Thomas B.C."/>
            <person name="Sharon I."/>
            <person name="Miller C.S."/>
            <person name="Castelle C.J."/>
            <person name="VerBerkmoes N.C."/>
            <person name="Wilkins M.J."/>
            <person name="Hettich R.L."/>
            <person name="Lipton M.S."/>
            <person name="Williams K.H."/>
            <person name="Long P.E."/>
            <person name="Banfield J.F."/>
        </authorList>
    </citation>
    <scope>NUCLEOTIDE SEQUENCE [LARGE SCALE GENOMIC DNA]</scope>
</reference>
<dbReference type="PANTHER" id="PTHR36833:SF1">
    <property type="entry name" value="INTEGRAL MEMBRANE TRANSPORT PROTEIN"/>
    <property type="match status" value="1"/>
</dbReference>
<feature type="transmembrane region" description="Helical" evidence="1">
    <location>
        <begin position="59"/>
        <end position="81"/>
    </location>
</feature>